<dbReference type="SUPFAM" id="SSF49464">
    <property type="entry name" value="Carboxypeptidase regulatory domain-like"/>
    <property type="match status" value="1"/>
</dbReference>
<keyword evidence="2 7" id="KW-0813">Transport</keyword>
<evidence type="ECO:0000256" key="8">
    <source>
        <dbReference type="SAM" id="SignalP"/>
    </source>
</evidence>
<dbReference type="NCBIfam" id="TIGR04056">
    <property type="entry name" value="OMP_RagA_SusC"/>
    <property type="match status" value="1"/>
</dbReference>
<sequence length="1079" mass="117639">MKKRFTQRYNAGRYMAGIALFMYAAHVPQGAFAAPLAAVEYRQQTQDIITLSGTIVDDATGQPLPGVTIMDAQRKVYGTSNGDGAFNIKVPKGAVLSFSMIGYTASTLTLNASQAKLSVSLKESSSQLNEVVVTALGIKREEKALGYSVSTLDNKDVTNAISNNWTNALSGKVAGLNMVKSGGGPAGSNKIILRGENSLSGESEALIVIDGVITSGSSGRSTGTGSGAYLSSESPADFGNSLADINPDDIESVSVLKGPAATALYGSRGGNGAVIITTKSGRQNQKGIGVSFNSNTSIETISRWPDYQTEYGQGDVGQDLYYSYLATADGASTRSTSSAWGPKFDGQKFFQYDPVTRTTSAERLPWVGYENNHKDFFQVGTNFINSVALEGANEKSSARLSITNLKNKWIIPNTGYTRNTVALSISHKITDKLQITSKVNYTNKYSDNLPSTGYNNQTIMYFIRGLAPNMNMDWFKDYWTPGQEGILQNRPFSSLLDNPYLIANEMLNKSNRHNVVGNVTATYNFLPNLSLMVRTSMDMSYDARSQQRPFSTNKYATGMYRTQNVYNQEVNSDFLLRYNSKIGSKFEYSLTAGGSQMNNKYTLDEIRAEQLLYPGIYNFSNSKNMLVTLPNRSQYAVNSFYALGSFSYDNFLFMDLTARNDWASTLATPTSTDNVSFFYPSVSLSAVLSEKIKMPEAISFMKIRASLAGAGSGSTKAYQTAYAYGSTQFPGSLVNPTVIANPELRPLATTSYELGLDTRFFKNRLEIDFTAYKNNTRDQIISSPIDRASGYNAVILNVGEVQNQGLELQLNGSPLKSKNGLNMNLYGTFSYNENKVVALADSVGTIVMSTGPRGSIEARVGGSMGDIYGLGYLRSPDGQIVYRDGYPVLDQNSKYLGNSTARYKGSFGTGFTYRGFSLNLLFDAQFGGRAYSLTHSVLADEGKLQKTVPGRYNGIIGNGVVQNADGSFSPNTVVAASTATFYKTHFQRDNVEANTFSTDFIKFREARFDYSLRPKLVEKLGLQRATIGVYGRDLFMFTDWPVFDPEFGTIGGSGEITAGFETGQFPSTRTFGLNISIGI</sequence>
<reference evidence="10" key="1">
    <citation type="journal article" date="2014" name="Int. J. Syst. Evol. Microbiol.">
        <title>Complete genome sequence of Corynebacterium casei LMG S-19264T (=DSM 44701T), isolated from a smear-ripened cheese.</title>
        <authorList>
            <consortium name="US DOE Joint Genome Institute (JGI-PGF)"/>
            <person name="Walter F."/>
            <person name="Albersmeier A."/>
            <person name="Kalinowski J."/>
            <person name="Ruckert C."/>
        </authorList>
    </citation>
    <scope>NUCLEOTIDE SEQUENCE</scope>
    <source>
        <strain evidence="10">CGMCC 1.15343</strain>
    </source>
</reference>
<keyword evidence="3 7" id="KW-1134">Transmembrane beta strand</keyword>
<evidence type="ECO:0000313" key="11">
    <source>
        <dbReference type="Proteomes" id="UP000651668"/>
    </source>
</evidence>
<dbReference type="InterPro" id="IPR037066">
    <property type="entry name" value="Plug_dom_sf"/>
</dbReference>
<gene>
    <name evidence="10" type="ORF">GCM10011387_07070</name>
</gene>
<keyword evidence="6 7" id="KW-0998">Cell outer membrane</keyword>
<protein>
    <submittedName>
        <fullName evidence="10">SusC/RagA family TonB-linked outer membrane protein</fullName>
    </submittedName>
</protein>
<dbReference type="PROSITE" id="PS52016">
    <property type="entry name" value="TONB_DEPENDENT_REC_3"/>
    <property type="match status" value="1"/>
</dbReference>
<dbReference type="InterPro" id="IPR036942">
    <property type="entry name" value="Beta-barrel_TonB_sf"/>
</dbReference>
<evidence type="ECO:0000256" key="7">
    <source>
        <dbReference type="PROSITE-ProRule" id="PRU01360"/>
    </source>
</evidence>
<keyword evidence="11" id="KW-1185">Reference proteome</keyword>
<keyword evidence="8" id="KW-0732">Signal</keyword>
<comment type="caution">
    <text evidence="10">The sequence shown here is derived from an EMBL/GenBank/DDBJ whole genome shotgun (WGS) entry which is preliminary data.</text>
</comment>
<accession>A0A916U1N7</accession>
<evidence type="ECO:0000256" key="3">
    <source>
        <dbReference type="ARBA" id="ARBA00022452"/>
    </source>
</evidence>
<evidence type="ECO:0000259" key="9">
    <source>
        <dbReference type="Pfam" id="PF07715"/>
    </source>
</evidence>
<dbReference type="InterPro" id="IPR023997">
    <property type="entry name" value="TonB-dep_OMP_SusC/RagA_CS"/>
</dbReference>
<name>A0A916U1N7_9SPHI</name>
<dbReference type="InterPro" id="IPR039426">
    <property type="entry name" value="TonB-dep_rcpt-like"/>
</dbReference>
<comment type="subcellular location">
    <subcellularLocation>
        <location evidence="1 7">Cell outer membrane</location>
        <topology evidence="1 7">Multi-pass membrane protein</topology>
    </subcellularLocation>
</comment>
<proteinExistence type="inferred from homology"/>
<dbReference type="InterPro" id="IPR023996">
    <property type="entry name" value="TonB-dep_OMP_SusC/RagA"/>
</dbReference>
<dbReference type="Pfam" id="PF13715">
    <property type="entry name" value="CarbopepD_reg_2"/>
    <property type="match status" value="1"/>
</dbReference>
<feature type="domain" description="TonB-dependent receptor plug" evidence="9">
    <location>
        <begin position="145"/>
        <end position="273"/>
    </location>
</feature>
<feature type="chain" id="PRO_5038101913" evidence="8">
    <location>
        <begin position="34"/>
        <end position="1079"/>
    </location>
</feature>
<evidence type="ECO:0000256" key="4">
    <source>
        <dbReference type="ARBA" id="ARBA00022692"/>
    </source>
</evidence>
<keyword evidence="4 7" id="KW-0812">Transmembrane</keyword>
<organism evidence="10 11">
    <name type="scientific">Pedobacter quisquiliarum</name>
    <dbReference type="NCBI Taxonomy" id="1834438"/>
    <lineage>
        <taxon>Bacteria</taxon>
        <taxon>Pseudomonadati</taxon>
        <taxon>Bacteroidota</taxon>
        <taxon>Sphingobacteriia</taxon>
        <taxon>Sphingobacteriales</taxon>
        <taxon>Sphingobacteriaceae</taxon>
        <taxon>Pedobacter</taxon>
    </lineage>
</organism>
<dbReference type="SUPFAM" id="SSF56935">
    <property type="entry name" value="Porins"/>
    <property type="match status" value="1"/>
</dbReference>
<keyword evidence="5 7" id="KW-0472">Membrane</keyword>
<dbReference type="InterPro" id="IPR008969">
    <property type="entry name" value="CarboxyPept-like_regulatory"/>
</dbReference>
<evidence type="ECO:0000256" key="5">
    <source>
        <dbReference type="ARBA" id="ARBA00023136"/>
    </source>
</evidence>
<evidence type="ECO:0000256" key="2">
    <source>
        <dbReference type="ARBA" id="ARBA00022448"/>
    </source>
</evidence>
<dbReference type="EMBL" id="BMIL01000002">
    <property type="protein sequence ID" value="GGC56094.1"/>
    <property type="molecule type" value="Genomic_DNA"/>
</dbReference>
<dbReference type="AlphaFoldDB" id="A0A916U1N7"/>
<evidence type="ECO:0000313" key="10">
    <source>
        <dbReference type="EMBL" id="GGC56094.1"/>
    </source>
</evidence>
<dbReference type="Pfam" id="PF07715">
    <property type="entry name" value="Plug"/>
    <property type="match status" value="1"/>
</dbReference>
<evidence type="ECO:0000256" key="6">
    <source>
        <dbReference type="ARBA" id="ARBA00023237"/>
    </source>
</evidence>
<dbReference type="InterPro" id="IPR012910">
    <property type="entry name" value="Plug_dom"/>
</dbReference>
<dbReference type="GO" id="GO:0009279">
    <property type="term" value="C:cell outer membrane"/>
    <property type="evidence" value="ECO:0007669"/>
    <property type="project" value="UniProtKB-SubCell"/>
</dbReference>
<comment type="similarity">
    <text evidence="7">Belongs to the TonB-dependent receptor family.</text>
</comment>
<dbReference type="NCBIfam" id="TIGR04057">
    <property type="entry name" value="SusC_RagA_signa"/>
    <property type="match status" value="1"/>
</dbReference>
<dbReference type="RefSeq" id="WP_188625459.1">
    <property type="nucleotide sequence ID" value="NZ_BMIL01000002.1"/>
</dbReference>
<dbReference type="Proteomes" id="UP000651668">
    <property type="component" value="Unassembled WGS sequence"/>
</dbReference>
<dbReference type="Gene3D" id="2.60.40.1120">
    <property type="entry name" value="Carboxypeptidase-like, regulatory domain"/>
    <property type="match status" value="1"/>
</dbReference>
<evidence type="ECO:0000256" key="1">
    <source>
        <dbReference type="ARBA" id="ARBA00004571"/>
    </source>
</evidence>
<dbReference type="Gene3D" id="2.170.130.10">
    <property type="entry name" value="TonB-dependent receptor, plug domain"/>
    <property type="match status" value="1"/>
</dbReference>
<reference evidence="10" key="2">
    <citation type="submission" date="2020-09" db="EMBL/GenBank/DDBJ databases">
        <authorList>
            <person name="Sun Q."/>
            <person name="Zhou Y."/>
        </authorList>
    </citation>
    <scope>NUCLEOTIDE SEQUENCE</scope>
    <source>
        <strain evidence="10">CGMCC 1.15343</strain>
    </source>
</reference>
<dbReference type="Gene3D" id="2.40.170.20">
    <property type="entry name" value="TonB-dependent receptor, beta-barrel domain"/>
    <property type="match status" value="1"/>
</dbReference>
<feature type="signal peptide" evidence="8">
    <location>
        <begin position="1"/>
        <end position="33"/>
    </location>
</feature>